<reference evidence="2" key="1">
    <citation type="journal article" date="2014" name="Int. J. Syst. Evol. Microbiol.">
        <title>Complete genome sequence of Corynebacterium casei LMG S-19264T (=DSM 44701T), isolated from a smear-ripened cheese.</title>
        <authorList>
            <consortium name="US DOE Joint Genome Institute (JGI-PGF)"/>
            <person name="Walter F."/>
            <person name="Albersmeier A."/>
            <person name="Kalinowski J."/>
            <person name="Ruckert C."/>
        </authorList>
    </citation>
    <scope>NUCLEOTIDE SEQUENCE</scope>
    <source>
        <strain evidence="2">CGMCC 1.12698</strain>
    </source>
</reference>
<dbReference type="CDD" id="cd00093">
    <property type="entry name" value="HTH_XRE"/>
    <property type="match status" value="1"/>
</dbReference>
<gene>
    <name evidence="2" type="ORF">GCM10007140_33590</name>
</gene>
<dbReference type="EMBL" id="BMFK01000004">
    <property type="protein sequence ID" value="GGE81314.1"/>
    <property type="molecule type" value="Genomic_DNA"/>
</dbReference>
<reference evidence="2" key="2">
    <citation type="submission" date="2020-09" db="EMBL/GenBank/DDBJ databases">
        <authorList>
            <person name="Sun Q."/>
            <person name="Zhou Y."/>
        </authorList>
    </citation>
    <scope>NUCLEOTIDE SEQUENCE</scope>
    <source>
        <strain evidence="2">CGMCC 1.12698</strain>
    </source>
</reference>
<dbReference type="RefSeq" id="WP_229722278.1">
    <property type="nucleotide sequence ID" value="NZ_BMFK01000004.1"/>
</dbReference>
<dbReference type="AlphaFoldDB" id="A0A917AVX2"/>
<feature type="domain" description="HTH cro/C1-type" evidence="1">
    <location>
        <begin position="252"/>
        <end position="292"/>
    </location>
</feature>
<keyword evidence="3" id="KW-1185">Reference proteome</keyword>
<accession>A0A917AVX2</accession>
<dbReference type="PROSITE" id="PS50943">
    <property type="entry name" value="HTH_CROC1"/>
    <property type="match status" value="1"/>
</dbReference>
<evidence type="ECO:0000259" key="1">
    <source>
        <dbReference type="PROSITE" id="PS50943"/>
    </source>
</evidence>
<dbReference type="InterPro" id="IPR009492">
    <property type="entry name" value="TniQ"/>
</dbReference>
<dbReference type="InterPro" id="IPR001387">
    <property type="entry name" value="Cro/C1-type_HTH"/>
</dbReference>
<dbReference type="SUPFAM" id="SSF47413">
    <property type="entry name" value="lambda repressor-like DNA-binding domains"/>
    <property type="match status" value="1"/>
</dbReference>
<sequence>MFDQIYADFARSKVYNLEPIGIGTPYVESFSGYISRLAIQHSISTGDLMAKIITPMLDKRYLVNQAIKGGEGIYKSSSGLNGIGNLAGNFIVAFEKLTCRKDLSATTLLSWLSVLPSRGLLKKQRAWCSSCYEDDISNQGIPYERLIWSFEMVNICTKHNCYLSFRCPFCNKTNPILTRKSMPGCCFICEKWLGVILNNGAQPIYENHASIDIIEDIVAQNNTYREQKNREHVIGAINYYINECFEGKSSRMAGELNIPLSTIATWLSGGSLPEIKSLIKICGFLRINLSEFLNNKEVNYKSKVIKNPIVRTTDSKERKRHNHQEINDYLNLVITDKLPLSISEIAGKLGCDRKLLSRRYPKECSEIKGIYNKHLKYMKDRRDVEKLREVEEVFYQLIRKNEYPSRRKMEKIIGEGVLQESLLQQKWNSLKEKESIKLG</sequence>
<protein>
    <recommendedName>
        <fullName evidence="1">HTH cro/C1-type domain-containing protein</fullName>
    </recommendedName>
</protein>
<dbReference type="Pfam" id="PF06527">
    <property type="entry name" value="TniQ"/>
    <property type="match status" value="1"/>
</dbReference>
<dbReference type="InterPro" id="IPR010982">
    <property type="entry name" value="Lambda_DNA-bd_dom_sf"/>
</dbReference>
<evidence type="ECO:0000313" key="2">
    <source>
        <dbReference type="EMBL" id="GGE81314.1"/>
    </source>
</evidence>
<comment type="caution">
    <text evidence="2">The sequence shown here is derived from an EMBL/GenBank/DDBJ whole genome shotgun (WGS) entry which is preliminary data.</text>
</comment>
<dbReference type="GO" id="GO:0003677">
    <property type="term" value="F:DNA binding"/>
    <property type="evidence" value="ECO:0007669"/>
    <property type="project" value="InterPro"/>
</dbReference>
<organism evidence="2 3">
    <name type="scientific">Priestia taiwanensis</name>
    <dbReference type="NCBI Taxonomy" id="1347902"/>
    <lineage>
        <taxon>Bacteria</taxon>
        <taxon>Bacillati</taxon>
        <taxon>Bacillota</taxon>
        <taxon>Bacilli</taxon>
        <taxon>Bacillales</taxon>
        <taxon>Bacillaceae</taxon>
        <taxon>Priestia</taxon>
    </lineage>
</organism>
<name>A0A917AVX2_9BACI</name>
<dbReference type="Proteomes" id="UP000605259">
    <property type="component" value="Unassembled WGS sequence"/>
</dbReference>
<evidence type="ECO:0000313" key="3">
    <source>
        <dbReference type="Proteomes" id="UP000605259"/>
    </source>
</evidence>
<dbReference type="Gene3D" id="1.10.260.40">
    <property type="entry name" value="lambda repressor-like DNA-binding domains"/>
    <property type="match status" value="1"/>
</dbReference>
<proteinExistence type="predicted"/>